<keyword evidence="2" id="KW-0238">DNA-binding</keyword>
<dbReference type="InterPro" id="IPR000524">
    <property type="entry name" value="Tscrpt_reg_HTH_GntR"/>
</dbReference>
<keyword evidence="1" id="KW-0805">Transcription regulation</keyword>
<proteinExistence type="predicted"/>
<feature type="domain" description="HTH gntR-type" evidence="4">
    <location>
        <begin position="6"/>
        <end position="74"/>
    </location>
</feature>
<dbReference type="Gene3D" id="1.20.120.530">
    <property type="entry name" value="GntR ligand-binding domain-like"/>
    <property type="match status" value="1"/>
</dbReference>
<evidence type="ECO:0000313" key="5">
    <source>
        <dbReference type="EMBL" id="EGQ4386037.1"/>
    </source>
</evidence>
<protein>
    <submittedName>
        <fullName evidence="6">FadR family transcriptional regulator</fullName>
    </submittedName>
</protein>
<evidence type="ECO:0000256" key="3">
    <source>
        <dbReference type="ARBA" id="ARBA00023163"/>
    </source>
</evidence>
<accession>A0A166R5G3</accession>
<dbReference type="PANTHER" id="PTHR43537">
    <property type="entry name" value="TRANSCRIPTIONAL REGULATOR, GNTR FAMILY"/>
    <property type="match status" value="1"/>
</dbReference>
<keyword evidence="3" id="KW-0804">Transcription</keyword>
<dbReference type="PROSITE" id="PS50949">
    <property type="entry name" value="HTH_GNTR"/>
    <property type="match status" value="1"/>
</dbReference>
<dbReference type="Pfam" id="PF00392">
    <property type="entry name" value="GntR"/>
    <property type="match status" value="1"/>
</dbReference>
<dbReference type="PANTHER" id="PTHR43537:SF5">
    <property type="entry name" value="UXU OPERON TRANSCRIPTIONAL REGULATOR"/>
    <property type="match status" value="1"/>
</dbReference>
<evidence type="ECO:0000256" key="1">
    <source>
        <dbReference type="ARBA" id="ARBA00023015"/>
    </source>
</evidence>
<reference evidence="6 8" key="1">
    <citation type="journal article" date="2018" name="Vet. Microbiol.">
        <title>Clonal diversity and geographic distribution of methicillin-resistant Staphylococcus pseudintermedius from Australian animals: Discovery of novel sequence types.</title>
        <authorList>
            <person name="Worthing K.A."/>
            <person name="Abraham S."/>
            <person name="Coombs G.W."/>
            <person name="Pang S."/>
            <person name="Saputra S."/>
            <person name="Jordan D."/>
            <person name="Trott D.J."/>
            <person name="Norris J.M."/>
        </authorList>
    </citation>
    <scope>NUCLEOTIDE SEQUENCE [LARGE SCALE GENOMIC DNA]</scope>
    <source>
        <strain evidence="6 8">ST525 1</strain>
    </source>
</reference>
<dbReference type="Proteomes" id="UP000256409">
    <property type="component" value="Unassembled WGS sequence"/>
</dbReference>
<dbReference type="SUPFAM" id="SSF48008">
    <property type="entry name" value="GntR ligand-binding domain-like"/>
    <property type="match status" value="1"/>
</dbReference>
<keyword evidence="10" id="KW-1185">Reference proteome</keyword>
<dbReference type="InterPro" id="IPR008920">
    <property type="entry name" value="TF_FadR/GntR_C"/>
</dbReference>
<evidence type="ECO:0000313" key="8">
    <source>
        <dbReference type="Proteomes" id="UP000246800"/>
    </source>
</evidence>
<reference evidence="7" key="2">
    <citation type="journal article" date="2018" name="Vet. Microbiol.">
        <title>Methicillin-resistant staphylococci amongst veterinary personnel, personnel-owned pets, patients and the hospital environment of two small animal veterinary hospitals.</title>
        <authorList>
            <person name="Worthing K.A."/>
            <person name="Brown J."/>
            <person name="Gerber L."/>
            <person name="Abraham S."/>
            <person name="Trott D."/>
            <person name="Norris J.M."/>
        </authorList>
    </citation>
    <scope>NUCLEOTIDE SEQUENCE</scope>
    <source>
        <strain evidence="7">ST496-2</strain>
    </source>
</reference>
<dbReference type="OrthoDB" id="9782299at2"/>
<dbReference type="PRINTS" id="PR00035">
    <property type="entry name" value="HTHGNTR"/>
</dbReference>
<dbReference type="Gene3D" id="1.10.10.10">
    <property type="entry name" value="Winged helix-like DNA-binding domain superfamily/Winged helix DNA-binding domain"/>
    <property type="match status" value="1"/>
</dbReference>
<dbReference type="InterPro" id="IPR011711">
    <property type="entry name" value="GntR_C"/>
</dbReference>
<sequence>MKISNQKIYEQIADILIQQIEEGVLKEGDRLPSIQKLAAEYGVSNASIREALNALRIIGLIDIKHGYGTFVKQKQPLLFDFTSQALTQKRVREILELREVVEVATAKLAASRRTEEEILVMEEALDEMNGAIERHQSGEEADLKFHLAIAKASDNHLLYELLNNIADLIQQTMKGTRHIYIYSRQKTMEKLMEEHSVILEAIKNKDSVASANLMTAHLAEIRQTLVENYIVNEH</sequence>
<dbReference type="CDD" id="cd07377">
    <property type="entry name" value="WHTH_GntR"/>
    <property type="match status" value="1"/>
</dbReference>
<reference evidence="5 10" key="4">
    <citation type="submission" date="2018-11" db="EMBL/GenBank/DDBJ databases">
        <authorList>
            <consortium name="Veterinary Laboratory Investigation and Response Network"/>
        </authorList>
    </citation>
    <scope>NUCLEOTIDE SEQUENCE [LARGE SCALE GENOMIC DNA]</scope>
    <source>
        <strain evidence="5 10">SPSE-18-VL-LA-PA-Ryan-0021</strain>
    </source>
</reference>
<gene>
    <name evidence="6" type="ORF">DD902_07355</name>
    <name evidence="7" type="ORF">DV961_03815</name>
    <name evidence="5" type="ORF">EGV54_13345</name>
</gene>
<name>A0A166R5G3_STAPS</name>
<evidence type="ECO:0000313" key="9">
    <source>
        <dbReference type="Proteomes" id="UP000256409"/>
    </source>
</evidence>
<dbReference type="SUPFAM" id="SSF46785">
    <property type="entry name" value="Winged helix' DNA-binding domain"/>
    <property type="match status" value="1"/>
</dbReference>
<evidence type="ECO:0000259" key="4">
    <source>
        <dbReference type="PROSITE" id="PS50949"/>
    </source>
</evidence>
<evidence type="ECO:0000313" key="6">
    <source>
        <dbReference type="EMBL" id="PWZ74748.1"/>
    </source>
</evidence>
<dbReference type="SMART" id="SM00895">
    <property type="entry name" value="FCD"/>
    <property type="match status" value="1"/>
</dbReference>
<dbReference type="eggNOG" id="COG2186">
    <property type="taxonomic scope" value="Bacteria"/>
</dbReference>
<dbReference type="AlphaFoldDB" id="A0A166R5G3"/>
<evidence type="ECO:0000313" key="10">
    <source>
        <dbReference type="Proteomes" id="UP000600220"/>
    </source>
</evidence>
<dbReference type="GO" id="GO:0003677">
    <property type="term" value="F:DNA binding"/>
    <property type="evidence" value="ECO:0007669"/>
    <property type="project" value="UniProtKB-KW"/>
</dbReference>
<dbReference type="SMART" id="SM00345">
    <property type="entry name" value="HTH_GNTR"/>
    <property type="match status" value="1"/>
</dbReference>
<dbReference type="GeneID" id="93823484"/>
<dbReference type="Proteomes" id="UP000600220">
    <property type="component" value="Unassembled WGS sequence"/>
</dbReference>
<dbReference type="Proteomes" id="UP000246800">
    <property type="component" value="Unassembled WGS sequence"/>
</dbReference>
<dbReference type="EMBL" id="AAXKXX010000035">
    <property type="protein sequence ID" value="EGQ4386037.1"/>
    <property type="molecule type" value="Genomic_DNA"/>
</dbReference>
<dbReference type="GO" id="GO:0003700">
    <property type="term" value="F:DNA-binding transcription factor activity"/>
    <property type="evidence" value="ECO:0007669"/>
    <property type="project" value="InterPro"/>
</dbReference>
<dbReference type="InterPro" id="IPR036390">
    <property type="entry name" value="WH_DNA-bd_sf"/>
</dbReference>
<dbReference type="EMBL" id="QEIT01000033">
    <property type="protein sequence ID" value="PWZ74748.1"/>
    <property type="molecule type" value="Genomic_DNA"/>
</dbReference>
<dbReference type="EMBL" id="QQPC01000017">
    <property type="protein sequence ID" value="REA82952.1"/>
    <property type="molecule type" value="Genomic_DNA"/>
</dbReference>
<evidence type="ECO:0000256" key="2">
    <source>
        <dbReference type="ARBA" id="ARBA00023125"/>
    </source>
</evidence>
<dbReference type="Pfam" id="PF07729">
    <property type="entry name" value="FCD"/>
    <property type="match status" value="1"/>
</dbReference>
<dbReference type="RefSeq" id="WP_014613301.1">
    <property type="nucleotide sequence ID" value="NZ_AP019372.1"/>
</dbReference>
<dbReference type="InterPro" id="IPR036388">
    <property type="entry name" value="WH-like_DNA-bd_sf"/>
</dbReference>
<comment type="caution">
    <text evidence="6">The sequence shown here is derived from an EMBL/GenBank/DDBJ whole genome shotgun (WGS) entry which is preliminary data.</text>
</comment>
<reference evidence="9" key="3">
    <citation type="journal article" date="2018" name="Vet. Microbiol.">
        <title>Molecular epidemiology of methicillin-resistant staphylococci amongst veterinary personnel, personnel-owned pets, patients and the hospital environment of two companion animal veterinary hospitals.</title>
        <authorList>
            <person name="Worthing K.A."/>
            <person name="Brown J."/>
            <person name="Gerber L."/>
            <person name="Abraham S."/>
            <person name="Trott D."/>
            <person name="Norris J.M."/>
        </authorList>
    </citation>
    <scope>NUCLEOTIDE SEQUENCE [LARGE SCALE GENOMIC DNA]</scope>
    <source>
        <strain evidence="9">ST496-2</strain>
    </source>
</reference>
<evidence type="ECO:0000313" key="7">
    <source>
        <dbReference type="EMBL" id="REA82952.1"/>
    </source>
</evidence>
<organism evidence="6 8">
    <name type="scientific">Staphylococcus pseudintermedius</name>
    <dbReference type="NCBI Taxonomy" id="283734"/>
    <lineage>
        <taxon>Bacteria</taxon>
        <taxon>Bacillati</taxon>
        <taxon>Bacillota</taxon>
        <taxon>Bacilli</taxon>
        <taxon>Bacillales</taxon>
        <taxon>Staphylococcaceae</taxon>
        <taxon>Staphylococcus</taxon>
        <taxon>Staphylococcus intermedius group</taxon>
    </lineage>
</organism>